<feature type="compositionally biased region" description="Basic and acidic residues" evidence="1">
    <location>
        <begin position="262"/>
        <end position="275"/>
    </location>
</feature>
<feature type="compositionally biased region" description="Polar residues" evidence="1">
    <location>
        <begin position="164"/>
        <end position="175"/>
    </location>
</feature>
<name>A0A7J5Y2F7_DISMA</name>
<feature type="compositionally biased region" description="Acidic residues" evidence="1">
    <location>
        <begin position="44"/>
        <end position="53"/>
    </location>
</feature>
<evidence type="ECO:0000256" key="1">
    <source>
        <dbReference type="SAM" id="MobiDB-lite"/>
    </source>
</evidence>
<keyword evidence="4" id="KW-1185">Reference proteome</keyword>
<feature type="region of interest" description="Disordered" evidence="1">
    <location>
        <begin position="39"/>
        <end position="62"/>
    </location>
</feature>
<feature type="domain" description="Splicing factor 3B subunit 1" evidence="2">
    <location>
        <begin position="300"/>
        <end position="410"/>
    </location>
</feature>
<feature type="region of interest" description="Disordered" evidence="1">
    <location>
        <begin position="81"/>
        <end position="125"/>
    </location>
</feature>
<dbReference type="Proteomes" id="UP000518266">
    <property type="component" value="Unassembled WGS sequence"/>
</dbReference>
<dbReference type="GO" id="GO:0000245">
    <property type="term" value="P:spliceosomal complex assembly"/>
    <property type="evidence" value="ECO:0007669"/>
    <property type="project" value="InterPro"/>
</dbReference>
<protein>
    <recommendedName>
        <fullName evidence="2">Splicing factor 3B subunit 1 domain-containing protein</fullName>
    </recommendedName>
</protein>
<feature type="region of interest" description="Disordered" evidence="1">
    <location>
        <begin position="381"/>
        <end position="411"/>
    </location>
</feature>
<dbReference type="InterPro" id="IPR038737">
    <property type="entry name" value="SF3b_su1-like"/>
</dbReference>
<feature type="compositionally biased region" description="Basic and acidic residues" evidence="1">
    <location>
        <begin position="85"/>
        <end position="101"/>
    </location>
</feature>
<evidence type="ECO:0000313" key="3">
    <source>
        <dbReference type="EMBL" id="KAF3843615.1"/>
    </source>
</evidence>
<dbReference type="InterPro" id="IPR015016">
    <property type="entry name" value="SF3b_su1"/>
</dbReference>
<feature type="compositionally biased region" description="Polar residues" evidence="1">
    <location>
        <begin position="313"/>
        <end position="326"/>
    </location>
</feature>
<gene>
    <name evidence="3" type="ORF">F7725_002464</name>
</gene>
<dbReference type="PANTHER" id="PTHR12097">
    <property type="entry name" value="SPLICING FACTOR 3B, SUBUNIT 1-RELATED"/>
    <property type="match status" value="1"/>
</dbReference>
<sequence>MKANLLEEGDQGVGLDSTGFFDQEIYGGSDSRFAGYVTSIAANEQEDDDEEDSSTSLLGQKKPGYHAPVAILNAIPQSDEQYDPFAEHRPAKIADREDEYKGRRRMIISPERLDPFADGGKTPDPKLQVRSYVDAKAGELKVVNGSAASQAAAAAKRKRRWDQTADQTPTNTTPKKVSWDQADNSAEDTHQDTLQHTHLQTADGMKPPAAPKAARPPGRLPVTACGTPLPATPAGAATPGRGDTPGHATPGHGGATGSVRKNRWDETPKTERETPGHGSGWAETPRTDRGDESVEETPTPGASKRKSRWDETPASQMGSSTPTFTPGKTPIGTPAMNMATPSPGHLMSMTPEQLQAWRWEREIDERNRPLTDDELDAMFPEGYKVLPPPAGYVPIRTPARKLSATPTPMEA</sequence>
<accession>A0A7J5Y2F7</accession>
<feature type="region of interest" description="Disordered" evidence="1">
    <location>
        <begin position="143"/>
        <end position="348"/>
    </location>
</feature>
<proteinExistence type="predicted"/>
<evidence type="ECO:0000313" key="4">
    <source>
        <dbReference type="Proteomes" id="UP000518266"/>
    </source>
</evidence>
<reference evidence="3 4" key="1">
    <citation type="submission" date="2020-03" db="EMBL/GenBank/DDBJ databases">
        <title>Dissostichus mawsoni Genome sequencing and assembly.</title>
        <authorList>
            <person name="Park H."/>
        </authorList>
    </citation>
    <scope>NUCLEOTIDE SEQUENCE [LARGE SCALE GENOMIC DNA]</scope>
    <source>
        <strain evidence="3">DM0001</strain>
        <tissue evidence="3">Muscle</tissue>
    </source>
</reference>
<dbReference type="AlphaFoldDB" id="A0A7J5Y2F7"/>
<organism evidence="3 4">
    <name type="scientific">Dissostichus mawsoni</name>
    <name type="common">Antarctic cod</name>
    <dbReference type="NCBI Taxonomy" id="36200"/>
    <lineage>
        <taxon>Eukaryota</taxon>
        <taxon>Metazoa</taxon>
        <taxon>Chordata</taxon>
        <taxon>Craniata</taxon>
        <taxon>Vertebrata</taxon>
        <taxon>Euteleostomi</taxon>
        <taxon>Actinopterygii</taxon>
        <taxon>Neopterygii</taxon>
        <taxon>Teleostei</taxon>
        <taxon>Neoteleostei</taxon>
        <taxon>Acanthomorphata</taxon>
        <taxon>Eupercaria</taxon>
        <taxon>Perciformes</taxon>
        <taxon>Notothenioidei</taxon>
        <taxon>Nototheniidae</taxon>
        <taxon>Dissostichus</taxon>
    </lineage>
</organism>
<dbReference type="OrthoDB" id="438939at2759"/>
<dbReference type="Pfam" id="PF08920">
    <property type="entry name" value="SF3b1"/>
    <property type="match status" value="1"/>
</dbReference>
<dbReference type="GO" id="GO:0003729">
    <property type="term" value="F:mRNA binding"/>
    <property type="evidence" value="ECO:0007669"/>
    <property type="project" value="InterPro"/>
</dbReference>
<evidence type="ECO:0000259" key="2">
    <source>
        <dbReference type="Pfam" id="PF08920"/>
    </source>
</evidence>
<feature type="compositionally biased region" description="Low complexity" evidence="1">
    <location>
        <begin position="211"/>
        <end position="250"/>
    </location>
</feature>
<comment type="caution">
    <text evidence="3">The sequence shown here is derived from an EMBL/GenBank/DDBJ whole genome shotgun (WGS) entry which is preliminary data.</text>
</comment>
<dbReference type="EMBL" id="JAAKFY010000018">
    <property type="protein sequence ID" value="KAF3843615.1"/>
    <property type="molecule type" value="Genomic_DNA"/>
</dbReference>